<dbReference type="GO" id="GO:0009279">
    <property type="term" value="C:cell outer membrane"/>
    <property type="evidence" value="ECO:0007669"/>
    <property type="project" value="UniProtKB-SubCell"/>
</dbReference>
<organism evidence="4 5">
    <name type="scientific">Draconibacterium halophilum</name>
    <dbReference type="NCBI Taxonomy" id="2706887"/>
    <lineage>
        <taxon>Bacteria</taxon>
        <taxon>Pseudomonadati</taxon>
        <taxon>Bacteroidota</taxon>
        <taxon>Bacteroidia</taxon>
        <taxon>Marinilabiliales</taxon>
        <taxon>Prolixibacteraceae</taxon>
        <taxon>Draconibacterium</taxon>
    </lineage>
</organism>
<keyword evidence="1" id="KW-0813">Transport</keyword>
<evidence type="ECO:0000313" key="4">
    <source>
        <dbReference type="EMBL" id="QIA07389.1"/>
    </source>
</evidence>
<protein>
    <submittedName>
        <fullName evidence="4">TonB-dependent receptor plug domain-containing protein</fullName>
    </submittedName>
</protein>
<keyword evidence="5" id="KW-1185">Reference proteome</keyword>
<sequence length="227" mass="24819">MKTRFFIASIFLVCLLTLNSNAQERYVKGIVTTFDSIAVIGAEVKVKSSKQIVETDTLGRFEVKVDGNDKLKVSARGFNNQNVKLDEKTKLVAVNLKLKPGQKAREYAIGYGYVKDSERLNALAQMTNDDVDFSQYTNMYDLIRGRFAGVQVQNNGDIIIRGQNSINLSSAALIVVDGMQVDNSIMSTLVPAQVKSINIIKDGSAAIYGSRGANGVVLIETKKGNDD</sequence>
<proteinExistence type="inferred from homology"/>
<dbReference type="InterPro" id="IPR023997">
    <property type="entry name" value="TonB-dep_OMP_SusC/RagA_CS"/>
</dbReference>
<keyword evidence="1" id="KW-0812">Transmembrane</keyword>
<gene>
    <name evidence="4" type="ORF">G0Q07_06455</name>
</gene>
<dbReference type="NCBIfam" id="TIGR04057">
    <property type="entry name" value="SusC_RagA_signa"/>
    <property type="match status" value="1"/>
</dbReference>
<reference evidence="4 5" key="1">
    <citation type="submission" date="2020-02" db="EMBL/GenBank/DDBJ databases">
        <title>Genome sequencing for Draconibacterium sp. strain M1.</title>
        <authorList>
            <person name="Park S.-J."/>
        </authorList>
    </citation>
    <scope>NUCLEOTIDE SEQUENCE [LARGE SCALE GENOMIC DNA]</scope>
    <source>
        <strain evidence="4 5">M1</strain>
    </source>
</reference>
<dbReference type="Pfam" id="PF07715">
    <property type="entry name" value="Plug"/>
    <property type="match status" value="1"/>
</dbReference>
<dbReference type="InterPro" id="IPR008969">
    <property type="entry name" value="CarboxyPept-like_regulatory"/>
</dbReference>
<dbReference type="InterPro" id="IPR037066">
    <property type="entry name" value="Plug_dom_sf"/>
</dbReference>
<dbReference type="Proteomes" id="UP000474630">
    <property type="component" value="Chromosome"/>
</dbReference>
<dbReference type="InterPro" id="IPR039426">
    <property type="entry name" value="TonB-dep_rcpt-like"/>
</dbReference>
<keyword evidence="4" id="KW-0675">Receptor</keyword>
<keyword evidence="1" id="KW-1134">Transmembrane beta strand</keyword>
<dbReference type="PROSITE" id="PS52016">
    <property type="entry name" value="TONB_DEPENDENT_REC_3"/>
    <property type="match status" value="1"/>
</dbReference>
<dbReference type="SUPFAM" id="SSF49464">
    <property type="entry name" value="Carboxypeptidase regulatory domain-like"/>
    <property type="match status" value="1"/>
</dbReference>
<evidence type="ECO:0000256" key="2">
    <source>
        <dbReference type="SAM" id="SignalP"/>
    </source>
</evidence>
<evidence type="ECO:0000313" key="5">
    <source>
        <dbReference type="Proteomes" id="UP000474630"/>
    </source>
</evidence>
<keyword evidence="2" id="KW-0732">Signal</keyword>
<comment type="subcellular location">
    <subcellularLocation>
        <location evidence="1">Cell outer membrane</location>
        <topology evidence="1">Multi-pass membrane protein</topology>
    </subcellularLocation>
</comment>
<dbReference type="AlphaFoldDB" id="A0A6C0RBD6"/>
<comment type="similarity">
    <text evidence="1">Belongs to the TonB-dependent receptor family.</text>
</comment>
<accession>A0A6C0RBD6</accession>
<dbReference type="SUPFAM" id="SSF56935">
    <property type="entry name" value="Porins"/>
    <property type="match status" value="1"/>
</dbReference>
<name>A0A6C0RBD6_9BACT</name>
<feature type="signal peptide" evidence="2">
    <location>
        <begin position="1"/>
        <end position="22"/>
    </location>
</feature>
<dbReference type="Gene3D" id="2.170.130.10">
    <property type="entry name" value="TonB-dependent receptor, plug domain"/>
    <property type="match status" value="1"/>
</dbReference>
<keyword evidence="1" id="KW-0472">Membrane</keyword>
<evidence type="ECO:0000259" key="3">
    <source>
        <dbReference type="Pfam" id="PF07715"/>
    </source>
</evidence>
<feature type="domain" description="TonB-dependent receptor plug" evidence="3">
    <location>
        <begin position="123"/>
        <end position="216"/>
    </location>
</feature>
<feature type="chain" id="PRO_5025354335" evidence="2">
    <location>
        <begin position="23"/>
        <end position="227"/>
    </location>
</feature>
<dbReference type="InterPro" id="IPR012910">
    <property type="entry name" value="Plug_dom"/>
</dbReference>
<dbReference type="EMBL" id="CP048409">
    <property type="protein sequence ID" value="QIA07389.1"/>
    <property type="molecule type" value="Genomic_DNA"/>
</dbReference>
<dbReference type="KEGG" id="drc:G0Q07_06455"/>
<keyword evidence="1" id="KW-0998">Cell outer membrane</keyword>
<dbReference type="Gene3D" id="2.60.40.1120">
    <property type="entry name" value="Carboxypeptidase-like, regulatory domain"/>
    <property type="match status" value="1"/>
</dbReference>
<dbReference type="RefSeq" id="WP_163345312.1">
    <property type="nucleotide sequence ID" value="NZ_CP048409.1"/>
</dbReference>
<evidence type="ECO:0000256" key="1">
    <source>
        <dbReference type="PROSITE-ProRule" id="PRU01360"/>
    </source>
</evidence>